<organism evidence="1 2">
    <name type="scientific">Flavobacterium solisilvae</name>
    <dbReference type="NCBI Taxonomy" id="1852019"/>
    <lineage>
        <taxon>Bacteria</taxon>
        <taxon>Pseudomonadati</taxon>
        <taxon>Bacteroidota</taxon>
        <taxon>Flavobacteriia</taxon>
        <taxon>Flavobacteriales</taxon>
        <taxon>Flavobacteriaceae</taxon>
        <taxon>Flavobacterium</taxon>
    </lineage>
</organism>
<reference evidence="1 2" key="1">
    <citation type="submission" date="2020-02" db="EMBL/GenBank/DDBJ databases">
        <title>Flavobacterium sp. genome.</title>
        <authorList>
            <person name="Jung H.S."/>
            <person name="Baek J.H."/>
            <person name="Jeon C.O."/>
        </authorList>
    </citation>
    <scope>NUCLEOTIDE SEQUENCE [LARGE SCALE GENOMIC DNA]</scope>
    <source>
        <strain evidence="1 2">SE-s27</strain>
    </source>
</reference>
<gene>
    <name evidence="1" type="ORF">G6042_02685</name>
</gene>
<evidence type="ECO:0000313" key="1">
    <source>
        <dbReference type="EMBL" id="NMH24172.1"/>
    </source>
</evidence>
<sequence length="281" mass="32573">MDLHKIFLSDSLYTKYGINSFSEDELLNILFHNENSDINKIKTLDSYCTVCKKETTFISSDITTINFRETLLQITDRGIDSVDNVFNFLEECGTFERVFKCPRPGSDSNHNHVYVFRIKDKELIKIGQSPSIADLAKKEIEKYRSFDENIYKELNRAIGLSSYGIGVGSYVYLRRIIEKNIVVPILQGLLEKGEIAQDDLFQSDFKKKIDLAKDYLPEFLVSNKKIYSILSKGIHQLEEKECNDSFPLLRTAIEIILDEKIEQQKRDEKNKLIANELNKFK</sequence>
<protein>
    <recommendedName>
        <fullName evidence="3">Short-chain dehydrogenase</fullName>
    </recommendedName>
</protein>
<dbReference type="Proteomes" id="UP000767947">
    <property type="component" value="Unassembled WGS sequence"/>
</dbReference>
<dbReference type="EMBL" id="JAAMPT010000195">
    <property type="protein sequence ID" value="NMH24172.1"/>
    <property type="molecule type" value="Genomic_DNA"/>
</dbReference>
<comment type="caution">
    <text evidence="1">The sequence shown here is derived from an EMBL/GenBank/DDBJ whole genome shotgun (WGS) entry which is preliminary data.</text>
</comment>
<accession>A0ABX1QQ00</accession>
<keyword evidence="2" id="KW-1185">Reference proteome</keyword>
<proteinExistence type="predicted"/>
<dbReference type="RefSeq" id="WP_169522726.1">
    <property type="nucleotide sequence ID" value="NZ_JAAMPT010000195.1"/>
</dbReference>
<evidence type="ECO:0008006" key="3">
    <source>
        <dbReference type="Google" id="ProtNLM"/>
    </source>
</evidence>
<evidence type="ECO:0000313" key="2">
    <source>
        <dbReference type="Proteomes" id="UP000767947"/>
    </source>
</evidence>
<name>A0ABX1QQ00_9FLAO</name>